<dbReference type="OrthoDB" id="2506356at2759"/>
<proteinExistence type="predicted"/>
<gene>
    <name evidence="1" type="ORF">VP01_827g6</name>
</gene>
<evidence type="ECO:0000313" key="2">
    <source>
        <dbReference type="Proteomes" id="UP000037035"/>
    </source>
</evidence>
<dbReference type="AlphaFoldDB" id="A0A0L6U9S4"/>
<reference evidence="1 2" key="1">
    <citation type="submission" date="2015-08" db="EMBL/GenBank/DDBJ databases">
        <title>Next Generation Sequencing and Analysis of the Genome of Puccinia sorghi L Schw, the Causal Agent of Maize Common Rust.</title>
        <authorList>
            <person name="Rochi L."/>
            <person name="Burguener G."/>
            <person name="Darino M."/>
            <person name="Turjanski A."/>
            <person name="Kreff E."/>
            <person name="Dieguez M.J."/>
            <person name="Sacco F."/>
        </authorList>
    </citation>
    <scope>NUCLEOTIDE SEQUENCE [LARGE SCALE GENOMIC DNA]</scope>
    <source>
        <strain evidence="1 2">RO10H11247</strain>
    </source>
</reference>
<dbReference type="VEuPathDB" id="FungiDB:VP01_827g6"/>
<organism evidence="1 2">
    <name type="scientific">Puccinia sorghi</name>
    <dbReference type="NCBI Taxonomy" id="27349"/>
    <lineage>
        <taxon>Eukaryota</taxon>
        <taxon>Fungi</taxon>
        <taxon>Dikarya</taxon>
        <taxon>Basidiomycota</taxon>
        <taxon>Pucciniomycotina</taxon>
        <taxon>Pucciniomycetes</taxon>
        <taxon>Pucciniales</taxon>
        <taxon>Pucciniaceae</taxon>
        <taxon>Puccinia</taxon>
    </lineage>
</organism>
<evidence type="ECO:0000313" key="1">
    <source>
        <dbReference type="EMBL" id="KNZ45304.1"/>
    </source>
</evidence>
<sequence length="162" mass="17989">MPPQTRSMANKVAIDMDSPALSKFLSNPNSYVSYVSPQLLSDGTNISAWLDSLDDLAILVFGVRRFCAEQSNFQLLTSTMDRSLLHVVKSTIAMDLKPIVKDSLLAWEAIEVLRKNFHKSVRSRQLELLSNLIHLDSTPNAAHFNRFFSTIRTSASGSDCAA</sequence>
<name>A0A0L6U9S4_9BASI</name>
<accession>A0A0L6U9S4</accession>
<dbReference type="Proteomes" id="UP000037035">
    <property type="component" value="Unassembled WGS sequence"/>
</dbReference>
<comment type="caution">
    <text evidence="1">The sequence shown here is derived from an EMBL/GenBank/DDBJ whole genome shotgun (WGS) entry which is preliminary data.</text>
</comment>
<keyword evidence="2" id="KW-1185">Reference proteome</keyword>
<dbReference type="EMBL" id="LAVV01013804">
    <property type="protein sequence ID" value="KNZ45304.1"/>
    <property type="molecule type" value="Genomic_DNA"/>
</dbReference>
<protein>
    <submittedName>
        <fullName evidence="1">Uncharacterized protein</fullName>
    </submittedName>
</protein>